<dbReference type="EMBL" id="JXXE01000637">
    <property type="protein sequence ID" value="KIZ35208.1"/>
    <property type="molecule type" value="Genomic_DNA"/>
</dbReference>
<dbReference type="PANTHER" id="PTHR43431:SF7">
    <property type="entry name" value="OXIDOREDUCTASE, SHORT CHAIN DEHYDROGENASE_REDUCTASE FAMILY (AFU_ORTHOLOGUE AFUA_5G14000)"/>
    <property type="match status" value="1"/>
</dbReference>
<dbReference type="InterPro" id="IPR002347">
    <property type="entry name" value="SDR_fam"/>
</dbReference>
<dbReference type="SUPFAM" id="SSF51735">
    <property type="entry name" value="NAD(P)-binding Rossmann-fold domains"/>
    <property type="match status" value="1"/>
</dbReference>
<dbReference type="OrthoDB" id="5513072at2"/>
<evidence type="ECO:0000313" key="2">
    <source>
        <dbReference type="Proteomes" id="UP000032515"/>
    </source>
</evidence>
<dbReference type="AlphaFoldDB" id="A0A0D7E302"/>
<dbReference type="Gene3D" id="3.40.50.720">
    <property type="entry name" value="NAD(P)-binding Rossmann-like Domain"/>
    <property type="match status" value="1"/>
</dbReference>
<protein>
    <submittedName>
        <fullName evidence="1">Short-chain dehydrogenase</fullName>
    </submittedName>
</protein>
<dbReference type="PATRIC" id="fig|1076.23.peg.1661"/>
<dbReference type="Pfam" id="PF13561">
    <property type="entry name" value="adh_short_C2"/>
    <property type="match status" value="1"/>
</dbReference>
<dbReference type="InterPro" id="IPR036291">
    <property type="entry name" value="NAD(P)-bd_dom_sf"/>
</dbReference>
<dbReference type="RefSeq" id="WP_044417364.1">
    <property type="nucleotide sequence ID" value="NZ_JXXE01000637.1"/>
</dbReference>
<comment type="caution">
    <text evidence="1">The sequence shown here is derived from an EMBL/GenBank/DDBJ whole genome shotgun (WGS) entry which is preliminary data.</text>
</comment>
<organism evidence="1 2">
    <name type="scientific">Rhodopseudomonas palustris</name>
    <dbReference type="NCBI Taxonomy" id="1076"/>
    <lineage>
        <taxon>Bacteria</taxon>
        <taxon>Pseudomonadati</taxon>
        <taxon>Pseudomonadota</taxon>
        <taxon>Alphaproteobacteria</taxon>
        <taxon>Hyphomicrobiales</taxon>
        <taxon>Nitrobacteraceae</taxon>
        <taxon>Rhodopseudomonas</taxon>
    </lineage>
</organism>
<dbReference type="PRINTS" id="PR00081">
    <property type="entry name" value="GDHRDH"/>
</dbReference>
<sequence>MVTKEAAVIVGVGPGLGAALARRFSAAGLSVAIAARDLAKVQAIATAIGPDVRAYGCDVTDEDQVDQLFRAVEYDLGAPHVAIHNVGAYLRKSILESTKDDFEMCWRLCCLGGFLIGRAAARIMVPQGHGTILFTGATSSLRGAALFHNNAVAKFGLRALAQSMARELQPMGVHVAHVVIDGAIESEHLRTVLDKRDPESFLPPDDIAEAYYQLHVQRRGAWTQELDLRSWKEGF</sequence>
<name>A0A0D7E302_RHOPL</name>
<reference evidence="1 2" key="1">
    <citation type="submission" date="2014-11" db="EMBL/GenBank/DDBJ databases">
        <title>Genomics and ecophysiology of heterotrophic nitrogen fixing bacteria isolated from estuarine surface water.</title>
        <authorList>
            <person name="Bentzon-Tilia M."/>
            <person name="Severin I."/>
            <person name="Hansen L.H."/>
            <person name="Riemann L."/>
        </authorList>
    </citation>
    <scope>NUCLEOTIDE SEQUENCE [LARGE SCALE GENOMIC DNA]</scope>
    <source>
        <strain evidence="1 2">BAL398</strain>
    </source>
</reference>
<accession>A0A0D7E302</accession>
<proteinExistence type="predicted"/>
<dbReference type="PANTHER" id="PTHR43431">
    <property type="entry name" value="OXIDOREDUCTASE, SHORT CHAIN DEHYDROGENASE/REDUCTASE FAMILY (AFU_ORTHOLOGUE AFUA_5G14000)"/>
    <property type="match status" value="1"/>
</dbReference>
<evidence type="ECO:0000313" key="1">
    <source>
        <dbReference type="EMBL" id="KIZ35208.1"/>
    </source>
</evidence>
<dbReference type="Proteomes" id="UP000032515">
    <property type="component" value="Unassembled WGS sequence"/>
</dbReference>
<gene>
    <name evidence="1" type="ORF">OO17_26010</name>
</gene>